<dbReference type="InterPro" id="IPR049875">
    <property type="entry name" value="TypeII_GspH"/>
</dbReference>
<dbReference type="InterPro" id="IPR002416">
    <property type="entry name" value="T2SS_protein-GspH"/>
</dbReference>
<evidence type="ECO:0000256" key="3">
    <source>
        <dbReference type="ARBA" id="ARBA00022475"/>
    </source>
</evidence>
<feature type="domain" description="General secretion pathway GspH" evidence="12">
    <location>
        <begin position="59"/>
        <end position="179"/>
    </location>
</feature>
<dbReference type="Pfam" id="PF07963">
    <property type="entry name" value="N_methyl"/>
    <property type="match status" value="1"/>
</dbReference>
<evidence type="ECO:0000256" key="4">
    <source>
        <dbReference type="ARBA" id="ARBA00022481"/>
    </source>
</evidence>
<evidence type="ECO:0000256" key="6">
    <source>
        <dbReference type="ARBA" id="ARBA00022692"/>
    </source>
</evidence>
<dbReference type="RefSeq" id="WP_076427132.1">
    <property type="nucleotide sequence ID" value="NZ_FTMP01000006.1"/>
</dbReference>
<evidence type="ECO:0000256" key="8">
    <source>
        <dbReference type="ARBA" id="ARBA00023136"/>
    </source>
</evidence>
<dbReference type="NCBIfam" id="TIGR01708">
    <property type="entry name" value="typeII_sec_gspH"/>
    <property type="match status" value="1"/>
</dbReference>
<comment type="subcellular location">
    <subcellularLocation>
        <location evidence="1">Cell inner membrane</location>
        <topology evidence="1">Single-pass membrane protein</topology>
    </subcellularLocation>
</comment>
<dbReference type="Pfam" id="PF12019">
    <property type="entry name" value="GspH"/>
    <property type="match status" value="1"/>
</dbReference>
<dbReference type="GO" id="GO:0015627">
    <property type="term" value="C:type II protein secretion system complex"/>
    <property type="evidence" value="ECO:0007669"/>
    <property type="project" value="InterPro"/>
</dbReference>
<dbReference type="GO" id="GO:0005886">
    <property type="term" value="C:plasma membrane"/>
    <property type="evidence" value="ECO:0007669"/>
    <property type="project" value="UniProtKB-SubCell"/>
</dbReference>
<evidence type="ECO:0000313" key="14">
    <source>
        <dbReference type="Proteomes" id="UP000185841"/>
    </source>
</evidence>
<proteinExistence type="inferred from homology"/>
<dbReference type="Gene3D" id="3.55.40.10">
    <property type="entry name" value="minor pseudopilin epsh domain"/>
    <property type="match status" value="1"/>
</dbReference>
<keyword evidence="8 11" id="KW-0472">Membrane</keyword>
<evidence type="ECO:0000256" key="9">
    <source>
        <dbReference type="ARBA" id="ARBA00025772"/>
    </source>
</evidence>
<dbReference type="InterPro" id="IPR045584">
    <property type="entry name" value="Pilin-like"/>
</dbReference>
<evidence type="ECO:0000256" key="7">
    <source>
        <dbReference type="ARBA" id="ARBA00022989"/>
    </source>
</evidence>
<comment type="similarity">
    <text evidence="9">Belongs to the GSP H family.</text>
</comment>
<sequence length="200" mass="21699">MVNEHSEVALNAVFPTRSKSARGFTLIELLVVLVIIGTLVSLTVLSSGSSSHSRELRDEAERLAGVITLLSDEAVMDGNEYGLLVDAEGYGVLIYDHASGDWNEVESRHAHKVPAWSRLLLELDGEALKLPEPSVEDRPGLSADKDEGKKKPIPQLLILSSGELSPFRLRLEERKSDGGAYLLSSDGYRLPRAELAGPGL</sequence>
<protein>
    <recommendedName>
        <fullName evidence="2">Type II secretion system protein H</fullName>
    </recommendedName>
    <alternativeName>
        <fullName evidence="10">General secretion pathway protein H</fullName>
    </alternativeName>
</protein>
<dbReference type="PRINTS" id="PR00885">
    <property type="entry name" value="BCTERIALGSPH"/>
</dbReference>
<dbReference type="InterPro" id="IPR022346">
    <property type="entry name" value="T2SS_GspH"/>
</dbReference>
<reference evidence="13 14" key="1">
    <citation type="submission" date="2017-01" db="EMBL/GenBank/DDBJ databases">
        <authorList>
            <person name="Mah S.A."/>
            <person name="Swanson W.J."/>
            <person name="Moy G.W."/>
            <person name="Vacquier V.D."/>
        </authorList>
    </citation>
    <scope>NUCLEOTIDE SEQUENCE [LARGE SCALE GENOMIC DNA]</scope>
    <source>
        <strain evidence="13 14">RU36E</strain>
    </source>
</reference>
<keyword evidence="3" id="KW-1003">Cell membrane</keyword>
<dbReference type="PROSITE" id="PS00409">
    <property type="entry name" value="PROKAR_NTER_METHYL"/>
    <property type="match status" value="1"/>
</dbReference>
<evidence type="ECO:0000256" key="11">
    <source>
        <dbReference type="SAM" id="Phobius"/>
    </source>
</evidence>
<evidence type="ECO:0000313" key="13">
    <source>
        <dbReference type="EMBL" id="SIQ62156.1"/>
    </source>
</evidence>
<dbReference type="EMBL" id="FTMP01000006">
    <property type="protein sequence ID" value="SIQ62156.1"/>
    <property type="molecule type" value="Genomic_DNA"/>
</dbReference>
<dbReference type="InterPro" id="IPR012902">
    <property type="entry name" value="N_methyl_site"/>
</dbReference>
<gene>
    <name evidence="13" type="ORF">SAMN05878282_1061</name>
</gene>
<keyword evidence="6 11" id="KW-0812">Transmembrane</keyword>
<evidence type="ECO:0000256" key="5">
    <source>
        <dbReference type="ARBA" id="ARBA00022519"/>
    </source>
</evidence>
<keyword evidence="7 11" id="KW-1133">Transmembrane helix</keyword>
<evidence type="ECO:0000256" key="2">
    <source>
        <dbReference type="ARBA" id="ARBA00021549"/>
    </source>
</evidence>
<keyword evidence="5" id="KW-0997">Cell inner membrane</keyword>
<name>A0A1N6UA18_AQUAC</name>
<feature type="transmembrane region" description="Helical" evidence="11">
    <location>
        <begin position="24"/>
        <end position="45"/>
    </location>
</feature>
<evidence type="ECO:0000256" key="10">
    <source>
        <dbReference type="ARBA" id="ARBA00030775"/>
    </source>
</evidence>
<organism evidence="13 14">
    <name type="scientific">Aquipseudomonas alcaligenes</name>
    <name type="common">Pseudomonas alcaligenes</name>
    <dbReference type="NCBI Taxonomy" id="43263"/>
    <lineage>
        <taxon>Bacteria</taxon>
        <taxon>Pseudomonadati</taxon>
        <taxon>Pseudomonadota</taxon>
        <taxon>Gammaproteobacteria</taxon>
        <taxon>Pseudomonadales</taxon>
        <taxon>Pseudomonadaceae</taxon>
        <taxon>Aquipseudomonas</taxon>
    </lineage>
</organism>
<keyword evidence="4" id="KW-0488">Methylation</keyword>
<accession>A0A1N6UA18</accession>
<evidence type="ECO:0000256" key="1">
    <source>
        <dbReference type="ARBA" id="ARBA00004377"/>
    </source>
</evidence>
<dbReference type="AlphaFoldDB" id="A0A1N6UA18"/>
<dbReference type="Proteomes" id="UP000185841">
    <property type="component" value="Unassembled WGS sequence"/>
</dbReference>
<dbReference type="SUPFAM" id="SSF54523">
    <property type="entry name" value="Pili subunits"/>
    <property type="match status" value="1"/>
</dbReference>
<dbReference type="NCBIfam" id="TIGR02532">
    <property type="entry name" value="IV_pilin_GFxxxE"/>
    <property type="match status" value="1"/>
</dbReference>
<evidence type="ECO:0000259" key="12">
    <source>
        <dbReference type="Pfam" id="PF12019"/>
    </source>
</evidence>
<dbReference type="GO" id="GO:0015628">
    <property type="term" value="P:protein secretion by the type II secretion system"/>
    <property type="evidence" value="ECO:0007669"/>
    <property type="project" value="InterPro"/>
</dbReference>